<feature type="domain" description="Peptidase M13 N-terminal" evidence="9">
    <location>
        <begin position="24"/>
        <end position="399"/>
    </location>
</feature>
<evidence type="ECO:0000256" key="4">
    <source>
        <dbReference type="ARBA" id="ARBA00022723"/>
    </source>
</evidence>
<dbReference type="Proteomes" id="UP000433493">
    <property type="component" value="Unassembled WGS sequence"/>
</dbReference>
<keyword evidence="4" id="KW-0479">Metal-binding</keyword>
<dbReference type="Gene3D" id="1.10.1380.10">
    <property type="entry name" value="Neutral endopeptidase , domain2"/>
    <property type="match status" value="1"/>
</dbReference>
<keyword evidence="6" id="KW-0862">Zinc</keyword>
<dbReference type="GO" id="GO:0005886">
    <property type="term" value="C:plasma membrane"/>
    <property type="evidence" value="ECO:0007669"/>
    <property type="project" value="TreeGrafter"/>
</dbReference>
<comment type="caution">
    <text evidence="10">The sequence shown here is derived from an EMBL/GenBank/DDBJ whole genome shotgun (WGS) entry which is preliminary data.</text>
</comment>
<evidence type="ECO:0000256" key="5">
    <source>
        <dbReference type="ARBA" id="ARBA00022801"/>
    </source>
</evidence>
<dbReference type="CDD" id="cd08662">
    <property type="entry name" value="M13"/>
    <property type="match status" value="1"/>
</dbReference>
<evidence type="ECO:0000256" key="7">
    <source>
        <dbReference type="ARBA" id="ARBA00023049"/>
    </source>
</evidence>
<evidence type="ECO:0000256" key="2">
    <source>
        <dbReference type="ARBA" id="ARBA00007357"/>
    </source>
</evidence>
<dbReference type="SUPFAM" id="SSF55486">
    <property type="entry name" value="Metalloproteases ('zincins'), catalytic domain"/>
    <property type="match status" value="1"/>
</dbReference>
<sequence length="657" mass="74195">MTTSKSTQLSSGIDFESLDSAVRPQDDLFRHVNGKWRANTEIPSDKASFGSFHILHDEAEVAVREILEGSKDAQPDTGLRKAADAYAAFMNEDLLSKLGADPIAQDIMQALVVSSIDEFLWLLGRNEHKGVGGFFSQYVIGDLGDPTKNALYFEQSGLGLPDESYYREEQYAPIREAYLAHIERMFVLTDVPRPADRAKNVFELETAIASHHWDVVKTREADLTYNPTTIDEFMARFGERDIRGWMQEFQAPEGTFQRFVLSEPSFADGLASLLTEERLEQWRDWLVWRIVLAHAAILSPEISAANFEFFGTTLQGVPEQRDRWKRGVSHAESLLGEAIGEEYVARHFKPSAKAKMDALVEDLLAAYRDSISQLEWMGPETRERALEKLGKFTPKIGYPSKWRDYSALHISPNDLVGNVRRAAVFEADWEYSKVGQPVDRELWLMTPQTVNAYYLPPQNEIVFPAAILQYPFFEEERDAAANYGAIGAVIGHEIGHGFDDQGSKYDGDGKLENWWTDADREAFEKHTASLISQYSELSPEGVDGETVNGELTIGENIGDLGGLGIAWKAYQRHLDGQEAPVIDGLTGAERFFLSWAQAWREKRRPEYMKMLLAVDPHSPAEFRCNQIVRNLDPFYETFGLGEGDALWLDPAERVAIW</sequence>
<dbReference type="Gene3D" id="3.40.390.10">
    <property type="entry name" value="Collagenase (Catalytic Domain)"/>
    <property type="match status" value="1"/>
</dbReference>
<dbReference type="AlphaFoldDB" id="A0A7J5BFJ9"/>
<organism evidence="10 11">
    <name type="scientific">Gulosibacter chungangensis</name>
    <dbReference type="NCBI Taxonomy" id="979746"/>
    <lineage>
        <taxon>Bacteria</taxon>
        <taxon>Bacillati</taxon>
        <taxon>Actinomycetota</taxon>
        <taxon>Actinomycetes</taxon>
        <taxon>Micrococcales</taxon>
        <taxon>Microbacteriaceae</taxon>
        <taxon>Gulosibacter</taxon>
    </lineage>
</organism>
<comment type="similarity">
    <text evidence="2">Belongs to the peptidase M13 family.</text>
</comment>
<dbReference type="InterPro" id="IPR042089">
    <property type="entry name" value="Peptidase_M13_dom_2"/>
</dbReference>
<keyword evidence="7" id="KW-0482">Metalloprotease</keyword>
<evidence type="ECO:0000313" key="11">
    <source>
        <dbReference type="Proteomes" id="UP000433493"/>
    </source>
</evidence>
<feature type="domain" description="Peptidase M13 C-terminal" evidence="8">
    <location>
        <begin position="451"/>
        <end position="654"/>
    </location>
</feature>
<evidence type="ECO:0000259" key="9">
    <source>
        <dbReference type="Pfam" id="PF05649"/>
    </source>
</evidence>
<comment type="cofactor">
    <cofactor evidence="1">
        <name>Zn(2+)</name>
        <dbReference type="ChEBI" id="CHEBI:29105"/>
    </cofactor>
</comment>
<dbReference type="InterPro" id="IPR024079">
    <property type="entry name" value="MetalloPept_cat_dom_sf"/>
</dbReference>
<dbReference type="EMBL" id="WBKB01000001">
    <property type="protein sequence ID" value="KAB1645015.1"/>
    <property type="molecule type" value="Genomic_DNA"/>
</dbReference>
<dbReference type="GO" id="GO:0016485">
    <property type="term" value="P:protein processing"/>
    <property type="evidence" value="ECO:0007669"/>
    <property type="project" value="TreeGrafter"/>
</dbReference>
<keyword evidence="5" id="KW-0378">Hydrolase</keyword>
<dbReference type="Pfam" id="PF01431">
    <property type="entry name" value="Peptidase_M13"/>
    <property type="match status" value="1"/>
</dbReference>
<dbReference type="RefSeq" id="WP_158051025.1">
    <property type="nucleotide sequence ID" value="NZ_WBKB01000001.1"/>
</dbReference>
<keyword evidence="3" id="KW-0645">Protease</keyword>
<name>A0A7J5BFJ9_9MICO</name>
<dbReference type="InterPro" id="IPR008753">
    <property type="entry name" value="Peptidase_M13_N"/>
</dbReference>
<evidence type="ECO:0000256" key="1">
    <source>
        <dbReference type="ARBA" id="ARBA00001947"/>
    </source>
</evidence>
<proteinExistence type="inferred from homology"/>
<dbReference type="GO" id="GO:0046872">
    <property type="term" value="F:metal ion binding"/>
    <property type="evidence" value="ECO:0007669"/>
    <property type="project" value="UniProtKB-KW"/>
</dbReference>
<evidence type="ECO:0000259" key="8">
    <source>
        <dbReference type="Pfam" id="PF01431"/>
    </source>
</evidence>
<evidence type="ECO:0000256" key="6">
    <source>
        <dbReference type="ARBA" id="ARBA00022833"/>
    </source>
</evidence>
<accession>A0A7J5BFJ9</accession>
<dbReference type="Pfam" id="PF05649">
    <property type="entry name" value="Peptidase_M13_N"/>
    <property type="match status" value="1"/>
</dbReference>
<reference evidence="10 11" key="1">
    <citation type="submission" date="2019-09" db="EMBL/GenBank/DDBJ databases">
        <title>Phylogeny of genus Pseudoclavibacter and closely related genus.</title>
        <authorList>
            <person name="Li Y."/>
        </authorList>
    </citation>
    <scope>NUCLEOTIDE SEQUENCE [LARGE SCALE GENOMIC DNA]</scope>
    <source>
        <strain evidence="10 11">KCTC 13959</strain>
    </source>
</reference>
<evidence type="ECO:0000313" key="10">
    <source>
        <dbReference type="EMBL" id="KAB1645015.1"/>
    </source>
</evidence>
<dbReference type="PANTHER" id="PTHR11733">
    <property type="entry name" value="ZINC METALLOPROTEASE FAMILY M13 NEPRILYSIN-RELATED"/>
    <property type="match status" value="1"/>
</dbReference>
<gene>
    <name evidence="10" type="ORF">F8O05_01800</name>
</gene>
<protein>
    <submittedName>
        <fullName evidence="10">Peptidase M13</fullName>
    </submittedName>
</protein>
<evidence type="ECO:0000256" key="3">
    <source>
        <dbReference type="ARBA" id="ARBA00022670"/>
    </source>
</evidence>
<dbReference type="GO" id="GO:0004222">
    <property type="term" value="F:metalloendopeptidase activity"/>
    <property type="evidence" value="ECO:0007669"/>
    <property type="project" value="InterPro"/>
</dbReference>
<dbReference type="PRINTS" id="PR00786">
    <property type="entry name" value="NEPRILYSIN"/>
</dbReference>
<dbReference type="OrthoDB" id="9775677at2"/>
<dbReference type="PANTHER" id="PTHR11733:SF167">
    <property type="entry name" value="FI17812P1-RELATED"/>
    <property type="match status" value="1"/>
</dbReference>
<keyword evidence="11" id="KW-1185">Reference proteome</keyword>
<dbReference type="InterPro" id="IPR018497">
    <property type="entry name" value="Peptidase_M13_C"/>
</dbReference>
<dbReference type="InterPro" id="IPR000718">
    <property type="entry name" value="Peptidase_M13"/>
</dbReference>
<dbReference type="PROSITE" id="PS51885">
    <property type="entry name" value="NEPRILYSIN"/>
    <property type="match status" value="1"/>
</dbReference>